<sequence length="129" mass="15067">MNLNDNDEVCPKRETELLEAGYLEYYASVQEIIKFIKGMIKDREQYTYPDYKRFADTLVKLIGNLVDDYMTGSFTLWASDRSVHIRTSDRLTEICQRLEIETPQNQTVDQHLLDDLIKVLESSVGQKKL</sequence>
<keyword evidence="2" id="KW-1185">Reference proteome</keyword>
<protein>
    <submittedName>
        <fullName evidence="1">Uncharacterized protein</fullName>
    </submittedName>
</protein>
<dbReference type="KEGG" id="vg:65101596"/>
<name>A0A2Z4HI69_9ABAC</name>
<gene>
    <name evidence="1" type="primary">orf118</name>
    <name evidence="1" type="ORF">HytaNPV_gp118</name>
</gene>
<organism evidence="1 2">
    <name type="scientific">Hyposidra talaca nucleopolyhedrovirus</name>
    <dbReference type="NCBI Taxonomy" id="1070315"/>
    <lineage>
        <taxon>Viruses</taxon>
        <taxon>Viruses incertae sedis</taxon>
        <taxon>Naldaviricetes</taxon>
        <taxon>Lefavirales</taxon>
        <taxon>Baculoviridae</taxon>
        <taxon>Alphabaculovirus</taxon>
        <taxon>Alphabaculovirus hytalacae</taxon>
    </lineage>
</organism>
<proteinExistence type="predicted"/>
<dbReference type="Proteomes" id="UP000501125">
    <property type="component" value="Chromosome"/>
</dbReference>
<evidence type="ECO:0000313" key="2">
    <source>
        <dbReference type="Proteomes" id="UP000501125"/>
    </source>
</evidence>
<reference evidence="1 2" key="1">
    <citation type="journal article" date="2018" name="Sci. Rep.">
        <title>Comprehensive analysis of single molecule sequencing-derived complete genome and whole transcriptome of Hyposidra talaca nuclear polyhedrosis virus.</title>
        <authorList>
            <person name="Nguyen T.T."/>
            <person name="Suryamohan K."/>
            <person name="Kuriakose B."/>
            <person name="Janakiraman V."/>
            <person name="Reichelt M."/>
            <person name="Chaudhuri S."/>
            <person name="Guillory J."/>
            <person name="Divakaran N."/>
            <person name="Rabins P.E."/>
            <person name="Goel R."/>
            <person name="Deka B."/>
            <person name="Sarkar S."/>
            <person name="Ekka P."/>
            <person name="Tsai Y.C."/>
            <person name="Vargas D."/>
            <person name="Santhosh S."/>
            <person name="Mohan S."/>
            <person name="Chin C.S."/>
            <person name="Korlach J."/>
            <person name="Thomas G."/>
            <person name="Babu A."/>
            <person name="Seshagiri S."/>
        </authorList>
    </citation>
    <scope>NUCLEOTIDE SEQUENCE [LARGE SCALE GENOMIC DNA]</scope>
    <source>
        <strain evidence="1 2">HytaNPVIndia001</strain>
    </source>
</reference>
<evidence type="ECO:0000313" key="1">
    <source>
        <dbReference type="EMBL" id="AWW14478.1"/>
    </source>
</evidence>
<accession>A0A2Z4HI69</accession>
<dbReference type="RefSeq" id="YP_010086385.1">
    <property type="nucleotide sequence ID" value="NC_055453.1"/>
</dbReference>
<dbReference type="GeneID" id="65101596"/>
<dbReference type="EMBL" id="MH261376">
    <property type="protein sequence ID" value="AWW14478.1"/>
    <property type="molecule type" value="Genomic_DNA"/>
</dbReference>